<name>A0A947DGI6_9CYAN</name>
<dbReference type="EMBL" id="JADOES010000024">
    <property type="protein sequence ID" value="MBT9316335.1"/>
    <property type="molecule type" value="Genomic_DNA"/>
</dbReference>
<dbReference type="RefSeq" id="WP_215609402.1">
    <property type="nucleotide sequence ID" value="NZ_JADOES010000024.1"/>
</dbReference>
<accession>A0A947DGI6</accession>
<evidence type="ECO:0000256" key="1">
    <source>
        <dbReference type="SAM" id="Phobius"/>
    </source>
</evidence>
<gene>
    <name evidence="2" type="ORF">IXB50_12965</name>
</gene>
<proteinExistence type="predicted"/>
<sequence>MPRRCLVNAEAIPQETLEKIVDFLCEGNKADAILLYHQAGNVDLEHAWIAIQDILTDLGEESAALSNRAMDDSAYLEAQYYANWCLPESPNTESIHQTSLGKCTFKQLPQQYQELFNLGPNHIKKIRFFPQQDIVCLILLALPVLFLWSMAPFLGFFGDFPLMWAWNTWPRVVFILCTLIVCIPPPVMGVYTVKMIQVMIEFIRKKRAGAHIYGLIIDEHNVVGRHFAAFEQKKNCLFLPRHRIKNFAYKGGSRVSTSKFFIQFVDHQDQRQWLTLEYGSSCFGLKPYKLHALFQGLNKDSQEK</sequence>
<keyword evidence="1" id="KW-1133">Transmembrane helix</keyword>
<evidence type="ECO:0000313" key="2">
    <source>
        <dbReference type="EMBL" id="MBT9316335.1"/>
    </source>
</evidence>
<keyword evidence="1" id="KW-0812">Transmembrane</keyword>
<feature type="transmembrane region" description="Helical" evidence="1">
    <location>
        <begin position="134"/>
        <end position="157"/>
    </location>
</feature>
<reference evidence="2" key="2">
    <citation type="journal article" date="2021" name="Mar. Drugs">
        <title>Genome Reduction and Secondary Metabolism of the Marine Sponge-Associated Cyanobacterium Leptothoe.</title>
        <authorList>
            <person name="Konstantinou D."/>
            <person name="Popin R.V."/>
            <person name="Fewer D.P."/>
            <person name="Sivonen K."/>
            <person name="Gkelis S."/>
        </authorList>
    </citation>
    <scope>NUCLEOTIDE SEQUENCE</scope>
    <source>
        <strain evidence="2">TAU-MAC 1115</strain>
    </source>
</reference>
<comment type="caution">
    <text evidence="2">The sequence shown here is derived from an EMBL/GenBank/DDBJ whole genome shotgun (WGS) entry which is preliminary data.</text>
</comment>
<dbReference type="AlphaFoldDB" id="A0A947DGI6"/>
<reference evidence="2" key="1">
    <citation type="submission" date="2020-11" db="EMBL/GenBank/DDBJ databases">
        <authorList>
            <person name="Konstantinou D."/>
            <person name="Gkelis S."/>
            <person name="Popin R."/>
            <person name="Fewer D."/>
            <person name="Sivonen K."/>
        </authorList>
    </citation>
    <scope>NUCLEOTIDE SEQUENCE</scope>
    <source>
        <strain evidence="2">TAU-MAC 1115</strain>
    </source>
</reference>
<dbReference type="Proteomes" id="UP000717364">
    <property type="component" value="Unassembled WGS sequence"/>
</dbReference>
<feature type="transmembrane region" description="Helical" evidence="1">
    <location>
        <begin position="169"/>
        <end position="193"/>
    </location>
</feature>
<organism evidence="2 3">
    <name type="scientific">Leptothoe spongobia TAU-MAC 1115</name>
    <dbReference type="NCBI Taxonomy" id="1967444"/>
    <lineage>
        <taxon>Bacteria</taxon>
        <taxon>Bacillati</taxon>
        <taxon>Cyanobacteriota</taxon>
        <taxon>Cyanophyceae</taxon>
        <taxon>Nodosilineales</taxon>
        <taxon>Cymatolegaceae</taxon>
        <taxon>Leptothoe</taxon>
        <taxon>Leptothoe spongobia</taxon>
    </lineage>
</organism>
<protein>
    <submittedName>
        <fullName evidence="2">Uncharacterized protein</fullName>
    </submittedName>
</protein>
<evidence type="ECO:0000313" key="3">
    <source>
        <dbReference type="Proteomes" id="UP000717364"/>
    </source>
</evidence>
<keyword evidence="3" id="KW-1185">Reference proteome</keyword>
<keyword evidence="1" id="KW-0472">Membrane</keyword>